<evidence type="ECO:0000313" key="2">
    <source>
        <dbReference type="EMBL" id="OGG17925.1"/>
    </source>
</evidence>
<evidence type="ECO:0000313" key="3">
    <source>
        <dbReference type="Proteomes" id="UP000176253"/>
    </source>
</evidence>
<reference evidence="2 3" key="1">
    <citation type="journal article" date="2016" name="Nat. Commun.">
        <title>Thousands of microbial genomes shed light on interconnected biogeochemical processes in an aquifer system.</title>
        <authorList>
            <person name="Anantharaman K."/>
            <person name="Brown C.T."/>
            <person name="Hug L.A."/>
            <person name="Sharon I."/>
            <person name="Castelle C.J."/>
            <person name="Probst A.J."/>
            <person name="Thomas B.C."/>
            <person name="Singh A."/>
            <person name="Wilkins M.J."/>
            <person name="Karaoz U."/>
            <person name="Brodie E.L."/>
            <person name="Williams K.H."/>
            <person name="Hubbard S.S."/>
            <person name="Banfield J.F."/>
        </authorList>
    </citation>
    <scope>NUCLEOTIDE SEQUENCE [LARGE SCALE GENOMIC DNA]</scope>
</reference>
<proteinExistence type="predicted"/>
<keyword evidence="1" id="KW-0472">Membrane</keyword>
<dbReference type="AlphaFoldDB" id="A0A1F6A002"/>
<protein>
    <submittedName>
        <fullName evidence="2">Uncharacterized protein</fullName>
    </submittedName>
</protein>
<keyword evidence="1" id="KW-1133">Transmembrane helix</keyword>
<gene>
    <name evidence="2" type="ORF">A3D78_07265</name>
</gene>
<name>A0A1F6A002_9BACT</name>
<organism evidence="2 3">
    <name type="scientific">Candidatus Gottesmanbacteria bacterium RIFCSPHIGHO2_02_FULL_39_14</name>
    <dbReference type="NCBI Taxonomy" id="1798383"/>
    <lineage>
        <taxon>Bacteria</taxon>
        <taxon>Candidatus Gottesmaniibacteriota</taxon>
    </lineage>
</organism>
<feature type="transmembrane region" description="Helical" evidence="1">
    <location>
        <begin position="84"/>
        <end position="104"/>
    </location>
</feature>
<accession>A0A1F6A002</accession>
<comment type="caution">
    <text evidence="2">The sequence shown here is derived from an EMBL/GenBank/DDBJ whole genome shotgun (WGS) entry which is preliminary data.</text>
</comment>
<keyword evidence="1" id="KW-0812">Transmembrane</keyword>
<dbReference type="Proteomes" id="UP000176253">
    <property type="component" value="Unassembled WGS sequence"/>
</dbReference>
<evidence type="ECO:0000256" key="1">
    <source>
        <dbReference type="SAM" id="Phobius"/>
    </source>
</evidence>
<dbReference type="STRING" id="1798383.A3D78_07265"/>
<dbReference type="EMBL" id="MFJM01000026">
    <property type="protein sequence ID" value="OGG17925.1"/>
    <property type="molecule type" value="Genomic_DNA"/>
</dbReference>
<feature type="transmembrane region" description="Helical" evidence="1">
    <location>
        <begin position="40"/>
        <end position="64"/>
    </location>
</feature>
<sequence>MYKKMTILLQTPITNPLITGFVGKKPGDAPAILAKFFSGIVGLLLIISTIWALIQLLLGAFTWISSGGDKGRIEAAQQKMLHAFMGLILVFAAWAIFLLLLRFLGISGPGDQIQLKLPTLF</sequence>